<name>A0A3E1KB18_9GAMM</name>
<evidence type="ECO:0000259" key="1">
    <source>
        <dbReference type="Pfam" id="PF13460"/>
    </source>
</evidence>
<feature type="domain" description="NAD(P)-binding" evidence="1">
    <location>
        <begin position="10"/>
        <end position="225"/>
    </location>
</feature>
<keyword evidence="3" id="KW-1185">Reference proteome</keyword>
<dbReference type="Pfam" id="PF13460">
    <property type="entry name" value="NAD_binding_10"/>
    <property type="match status" value="1"/>
</dbReference>
<dbReference type="Gene3D" id="3.40.50.720">
    <property type="entry name" value="NAD(P)-binding Rossmann-like Domain"/>
    <property type="match status" value="1"/>
</dbReference>
<dbReference type="InterPro" id="IPR016040">
    <property type="entry name" value="NAD(P)-bd_dom"/>
</dbReference>
<gene>
    <name evidence="2" type="ORF">DZC52_03770</name>
</gene>
<dbReference type="RefSeq" id="WP_116649792.1">
    <property type="nucleotide sequence ID" value="NZ_QUZK01000017.1"/>
</dbReference>
<dbReference type="EMBL" id="QUZK01000017">
    <property type="protein sequence ID" value="RFF31666.1"/>
    <property type="molecule type" value="Genomic_DNA"/>
</dbReference>
<dbReference type="PANTHER" id="PTHR15020:SF11">
    <property type="entry name" value="OS06G0360300 PROTEIN"/>
    <property type="match status" value="1"/>
</dbReference>
<protein>
    <submittedName>
        <fullName evidence="2">NAD(P)-dependent oxidoreductase</fullName>
    </submittedName>
</protein>
<dbReference type="SUPFAM" id="SSF51735">
    <property type="entry name" value="NAD(P)-binding Rossmann-fold domains"/>
    <property type="match status" value="1"/>
</dbReference>
<evidence type="ECO:0000313" key="2">
    <source>
        <dbReference type="EMBL" id="RFF31666.1"/>
    </source>
</evidence>
<dbReference type="InterPro" id="IPR036291">
    <property type="entry name" value="NAD(P)-bd_dom_sf"/>
</dbReference>
<dbReference type="OrthoDB" id="9785372at2"/>
<sequence length="249" mass="27264">MSAKTILVLGATGATGRRLVAELLARGHRVRAIVRSSSRLPAELRGHPQLQVIEGSALELGEAALAQALAGCDAVASCLGHNLSLRGMFGPPRRLVTDSVARVHSALADTRPERPVRVVLMCSAGVRNADLDERVSIAQRFVLLLLRFLLPPHADNEQAAEYLRSTVGREDAAVEWSVVRPDTLQEGDEVSDYELHPSPTRSALFNAGETRRVNVAHFMARLATDDAAWDEWRYRMPVIYNSEKQEGDA</sequence>
<dbReference type="Proteomes" id="UP000260351">
    <property type="component" value="Unassembled WGS sequence"/>
</dbReference>
<dbReference type="AlphaFoldDB" id="A0A3E1KB18"/>
<comment type="caution">
    <text evidence="2">The sequence shown here is derived from an EMBL/GenBank/DDBJ whole genome shotgun (WGS) entry which is preliminary data.</text>
</comment>
<proteinExistence type="predicted"/>
<dbReference type="PANTHER" id="PTHR15020">
    <property type="entry name" value="FLAVIN REDUCTASE-RELATED"/>
    <property type="match status" value="1"/>
</dbReference>
<reference evidence="2 3" key="1">
    <citation type="submission" date="2018-08" db="EMBL/GenBank/DDBJ databases">
        <title>Wenzhouxiangella salilacus sp. nov., a novel bacterium isolated from a saline lake in Xinjiang Province, China.</title>
        <authorList>
            <person name="Han S."/>
        </authorList>
    </citation>
    <scope>NUCLEOTIDE SEQUENCE [LARGE SCALE GENOMIC DNA]</scope>
    <source>
        <strain evidence="2 3">XDB06</strain>
    </source>
</reference>
<evidence type="ECO:0000313" key="3">
    <source>
        <dbReference type="Proteomes" id="UP000260351"/>
    </source>
</evidence>
<organism evidence="2 3">
    <name type="scientific">Wenzhouxiangella sediminis</name>
    <dbReference type="NCBI Taxonomy" id="1792836"/>
    <lineage>
        <taxon>Bacteria</taxon>
        <taxon>Pseudomonadati</taxon>
        <taxon>Pseudomonadota</taxon>
        <taxon>Gammaproteobacteria</taxon>
        <taxon>Chromatiales</taxon>
        <taxon>Wenzhouxiangellaceae</taxon>
        <taxon>Wenzhouxiangella</taxon>
    </lineage>
</organism>
<accession>A0A3E1KB18</accession>